<dbReference type="PROSITE" id="PS00150">
    <property type="entry name" value="ACYLPHOSPHATASE_1"/>
    <property type="match status" value="1"/>
</dbReference>
<dbReference type="GO" id="GO:0003998">
    <property type="term" value="F:acylphosphatase activity"/>
    <property type="evidence" value="ECO:0007669"/>
    <property type="project" value="UniProtKB-EC"/>
</dbReference>
<evidence type="ECO:0000256" key="1">
    <source>
        <dbReference type="ARBA" id="ARBA00005614"/>
    </source>
</evidence>
<dbReference type="PRINTS" id="PR00112">
    <property type="entry name" value="ACYLPHPHTASE"/>
</dbReference>
<dbReference type="EMBL" id="CP036402">
    <property type="protein sequence ID" value="QBI20177.1"/>
    <property type="molecule type" value="Genomic_DNA"/>
</dbReference>
<protein>
    <recommendedName>
        <fullName evidence="3 5">Acylphosphatase</fullName>
        <ecNumber evidence="2 5">3.6.1.7</ecNumber>
    </recommendedName>
</protein>
<keyword evidence="5 6" id="KW-0378">Hydrolase</keyword>
<dbReference type="Proteomes" id="UP000291469">
    <property type="component" value="Chromosome"/>
</dbReference>
<evidence type="ECO:0000313" key="10">
    <source>
        <dbReference type="Proteomes" id="UP000291469"/>
    </source>
</evidence>
<name>A0A411YG96_9ACTN</name>
<dbReference type="InterPro" id="IPR001792">
    <property type="entry name" value="Acylphosphatase-like_dom"/>
</dbReference>
<dbReference type="RefSeq" id="WP_131155174.1">
    <property type="nucleotide sequence ID" value="NZ_CP036402.1"/>
</dbReference>
<keyword evidence="10" id="KW-1185">Reference proteome</keyword>
<evidence type="ECO:0000256" key="7">
    <source>
        <dbReference type="RuleBase" id="RU004168"/>
    </source>
</evidence>
<dbReference type="InterPro" id="IPR017968">
    <property type="entry name" value="Acylphosphatase_CS"/>
</dbReference>
<dbReference type="Pfam" id="PF00708">
    <property type="entry name" value="Acylphosphatase"/>
    <property type="match status" value="1"/>
</dbReference>
<dbReference type="SUPFAM" id="SSF54975">
    <property type="entry name" value="Acylphosphatase/BLUF domain-like"/>
    <property type="match status" value="1"/>
</dbReference>
<comment type="similarity">
    <text evidence="1 7">Belongs to the acylphosphatase family.</text>
</comment>
<evidence type="ECO:0000256" key="5">
    <source>
        <dbReference type="PROSITE-ProRule" id="PRU00520"/>
    </source>
</evidence>
<feature type="domain" description="Acylphosphatase-like" evidence="8">
    <location>
        <begin position="3"/>
        <end position="89"/>
    </location>
</feature>
<comment type="catalytic activity">
    <reaction evidence="4 5 6">
        <text>an acyl phosphate + H2O = a carboxylate + phosphate + H(+)</text>
        <dbReference type="Rhea" id="RHEA:14965"/>
        <dbReference type="ChEBI" id="CHEBI:15377"/>
        <dbReference type="ChEBI" id="CHEBI:15378"/>
        <dbReference type="ChEBI" id="CHEBI:29067"/>
        <dbReference type="ChEBI" id="CHEBI:43474"/>
        <dbReference type="ChEBI" id="CHEBI:59918"/>
        <dbReference type="EC" id="3.6.1.7"/>
    </reaction>
</comment>
<gene>
    <name evidence="9" type="ORF">ER308_11785</name>
</gene>
<evidence type="ECO:0000259" key="8">
    <source>
        <dbReference type="PROSITE" id="PS51160"/>
    </source>
</evidence>
<accession>A0A411YG96</accession>
<dbReference type="PROSITE" id="PS51160">
    <property type="entry name" value="ACYLPHOSPHATASE_3"/>
    <property type="match status" value="1"/>
</dbReference>
<organism evidence="9 10">
    <name type="scientific">Egibacter rhizosphaerae</name>
    <dbReference type="NCBI Taxonomy" id="1670831"/>
    <lineage>
        <taxon>Bacteria</taxon>
        <taxon>Bacillati</taxon>
        <taxon>Actinomycetota</taxon>
        <taxon>Nitriliruptoria</taxon>
        <taxon>Egibacterales</taxon>
        <taxon>Egibacteraceae</taxon>
        <taxon>Egibacter</taxon>
    </lineage>
</organism>
<evidence type="ECO:0000256" key="3">
    <source>
        <dbReference type="ARBA" id="ARBA00015991"/>
    </source>
</evidence>
<dbReference type="PROSITE" id="PS00151">
    <property type="entry name" value="ACYLPHOSPHATASE_2"/>
    <property type="match status" value="1"/>
</dbReference>
<dbReference type="Gene3D" id="3.30.70.100">
    <property type="match status" value="1"/>
</dbReference>
<reference evidence="9 10" key="1">
    <citation type="submission" date="2019-01" db="EMBL/GenBank/DDBJ databases">
        <title>Egibacter rhizosphaerae EGI 80759T.</title>
        <authorList>
            <person name="Chen D.-D."/>
            <person name="Tian Y."/>
            <person name="Jiao J.-Y."/>
            <person name="Zhang X.-T."/>
            <person name="Zhang Y.-G."/>
            <person name="Zhang Y."/>
            <person name="Xiao M."/>
            <person name="Shu W.-S."/>
            <person name="Li W.-J."/>
        </authorList>
    </citation>
    <scope>NUCLEOTIDE SEQUENCE [LARGE SCALE GENOMIC DNA]</scope>
    <source>
        <strain evidence="9 10">EGI 80759</strain>
    </source>
</reference>
<feature type="active site" evidence="5">
    <location>
        <position position="36"/>
    </location>
</feature>
<dbReference type="PANTHER" id="PTHR47268">
    <property type="entry name" value="ACYLPHOSPHATASE"/>
    <property type="match status" value="1"/>
</dbReference>
<sequence length="89" mass="9799">MRRVHVTIAGKVQGVFFRASLDDEAQRRQVTGWVRNTPDGQVEAELQGPDLAVEEVLAFCREGPPAASVEHVETAELDPDPRLTGFTVQ</sequence>
<evidence type="ECO:0000256" key="4">
    <source>
        <dbReference type="ARBA" id="ARBA00047645"/>
    </source>
</evidence>
<dbReference type="KEGG" id="erz:ER308_11785"/>
<dbReference type="OrthoDB" id="3182027at2"/>
<evidence type="ECO:0000256" key="2">
    <source>
        <dbReference type="ARBA" id="ARBA00012150"/>
    </source>
</evidence>
<evidence type="ECO:0000313" key="9">
    <source>
        <dbReference type="EMBL" id="QBI20177.1"/>
    </source>
</evidence>
<dbReference type="InterPro" id="IPR036046">
    <property type="entry name" value="Acylphosphatase-like_dom_sf"/>
</dbReference>
<dbReference type="PANTHER" id="PTHR47268:SF4">
    <property type="entry name" value="ACYLPHOSPHATASE"/>
    <property type="match status" value="1"/>
</dbReference>
<dbReference type="InterPro" id="IPR020456">
    <property type="entry name" value="Acylphosphatase"/>
</dbReference>
<proteinExistence type="inferred from homology"/>
<dbReference type="EC" id="3.6.1.7" evidence="2 5"/>
<evidence type="ECO:0000256" key="6">
    <source>
        <dbReference type="RuleBase" id="RU000553"/>
    </source>
</evidence>
<feature type="active site" evidence="5">
    <location>
        <position position="18"/>
    </location>
</feature>
<dbReference type="AlphaFoldDB" id="A0A411YG96"/>